<dbReference type="Proteomes" id="UP001203297">
    <property type="component" value="Unassembled WGS sequence"/>
</dbReference>
<organism evidence="6 7">
    <name type="scientific">Multifurca ochricompacta</name>
    <dbReference type="NCBI Taxonomy" id="376703"/>
    <lineage>
        <taxon>Eukaryota</taxon>
        <taxon>Fungi</taxon>
        <taxon>Dikarya</taxon>
        <taxon>Basidiomycota</taxon>
        <taxon>Agaricomycotina</taxon>
        <taxon>Agaricomycetes</taxon>
        <taxon>Russulales</taxon>
        <taxon>Russulaceae</taxon>
        <taxon>Multifurca</taxon>
    </lineage>
</organism>
<dbReference type="Pfam" id="PF00656">
    <property type="entry name" value="Peptidase_C14"/>
    <property type="match status" value="1"/>
</dbReference>
<comment type="similarity">
    <text evidence="1">Belongs to the peptidase C14B family.</text>
</comment>
<name>A0AAD4M6Q6_9AGAM</name>
<evidence type="ECO:0000313" key="7">
    <source>
        <dbReference type="Proteomes" id="UP001203297"/>
    </source>
</evidence>
<keyword evidence="3" id="KW-0378">Hydrolase</keyword>
<proteinExistence type="inferred from homology"/>
<evidence type="ECO:0000313" key="6">
    <source>
        <dbReference type="EMBL" id="KAI0303841.1"/>
    </source>
</evidence>
<evidence type="ECO:0000256" key="2">
    <source>
        <dbReference type="ARBA" id="ARBA00022703"/>
    </source>
</evidence>
<protein>
    <submittedName>
        <fullName evidence="6">Peptidase C14, caspase domain-containing protein</fullName>
    </submittedName>
</protein>
<dbReference type="SUPFAM" id="SSF52129">
    <property type="entry name" value="Caspase-like"/>
    <property type="match status" value="1"/>
</dbReference>
<sequence>MRYRPSLHLRPVPSSSRAPTFSHRSQFPKALIIGINYTEHRNPKFRLKYCVDDAYAMAHFLRENFRFQERDIHILVDGQSGVSPTKANILNEMGWLVRDARPNDSLFFYFSGHAEQIEDQNGDEADGFDECICAMDYRGNAQSCYGRETPSGLIVDDEMHDIMVKPLPEGCRLTAIFDCCHSGTLLGTSFSDDPWYAQTLQHPNRARIIREKGSRADVISLSACKDEGTAVETDQGGALRSAFIECMSMTGNQITYCDLVWNLRTYMEAHRFMQRPQLSSSHKIDTNRLFIV</sequence>
<reference evidence="6" key="1">
    <citation type="journal article" date="2022" name="New Phytol.">
        <title>Evolutionary transition to the ectomycorrhizal habit in the genomes of a hyperdiverse lineage of mushroom-forming fungi.</title>
        <authorList>
            <person name="Looney B."/>
            <person name="Miyauchi S."/>
            <person name="Morin E."/>
            <person name="Drula E."/>
            <person name="Courty P.E."/>
            <person name="Kohler A."/>
            <person name="Kuo A."/>
            <person name="LaButti K."/>
            <person name="Pangilinan J."/>
            <person name="Lipzen A."/>
            <person name="Riley R."/>
            <person name="Andreopoulos W."/>
            <person name="He G."/>
            <person name="Johnson J."/>
            <person name="Nolan M."/>
            <person name="Tritt A."/>
            <person name="Barry K.W."/>
            <person name="Grigoriev I.V."/>
            <person name="Nagy L.G."/>
            <person name="Hibbett D."/>
            <person name="Henrissat B."/>
            <person name="Matheny P.B."/>
            <person name="Labbe J."/>
            <person name="Martin F.M."/>
        </authorList>
    </citation>
    <scope>NUCLEOTIDE SEQUENCE</scope>
    <source>
        <strain evidence="6">BPL690</strain>
    </source>
</reference>
<dbReference type="Gene3D" id="3.40.50.12660">
    <property type="match status" value="1"/>
</dbReference>
<evidence type="ECO:0000256" key="1">
    <source>
        <dbReference type="ARBA" id="ARBA00009005"/>
    </source>
</evidence>
<dbReference type="EMBL" id="WTXG01000008">
    <property type="protein sequence ID" value="KAI0303841.1"/>
    <property type="molecule type" value="Genomic_DNA"/>
</dbReference>
<dbReference type="InterPro" id="IPR011600">
    <property type="entry name" value="Pept_C14_caspase"/>
</dbReference>
<keyword evidence="2" id="KW-0053">Apoptosis</keyword>
<feature type="domain" description="Peptidase C14 caspase" evidence="5">
    <location>
        <begin position="29"/>
        <end position="282"/>
    </location>
</feature>
<keyword evidence="3" id="KW-0788">Thiol protease</keyword>
<dbReference type="PANTHER" id="PTHR48104">
    <property type="entry name" value="METACASPASE-4"/>
    <property type="match status" value="1"/>
</dbReference>
<dbReference type="GO" id="GO:0004197">
    <property type="term" value="F:cysteine-type endopeptidase activity"/>
    <property type="evidence" value="ECO:0007669"/>
    <property type="project" value="InterPro"/>
</dbReference>
<dbReference type="GO" id="GO:0005737">
    <property type="term" value="C:cytoplasm"/>
    <property type="evidence" value="ECO:0007669"/>
    <property type="project" value="TreeGrafter"/>
</dbReference>
<evidence type="ECO:0000256" key="3">
    <source>
        <dbReference type="ARBA" id="ARBA00022807"/>
    </source>
</evidence>
<dbReference type="GO" id="GO:0006508">
    <property type="term" value="P:proteolysis"/>
    <property type="evidence" value="ECO:0007669"/>
    <property type="project" value="InterPro"/>
</dbReference>
<keyword evidence="3" id="KW-0645">Protease</keyword>
<keyword evidence="7" id="KW-1185">Reference proteome</keyword>
<dbReference type="InterPro" id="IPR029030">
    <property type="entry name" value="Caspase-like_dom_sf"/>
</dbReference>
<accession>A0AAD4M6Q6</accession>
<feature type="region of interest" description="Disordered" evidence="4">
    <location>
        <begin position="1"/>
        <end position="21"/>
    </location>
</feature>
<evidence type="ECO:0000259" key="5">
    <source>
        <dbReference type="Pfam" id="PF00656"/>
    </source>
</evidence>
<dbReference type="PANTHER" id="PTHR48104:SF30">
    <property type="entry name" value="METACASPASE-1"/>
    <property type="match status" value="1"/>
</dbReference>
<dbReference type="AlphaFoldDB" id="A0AAD4M6Q6"/>
<dbReference type="GO" id="GO:0006915">
    <property type="term" value="P:apoptotic process"/>
    <property type="evidence" value="ECO:0007669"/>
    <property type="project" value="UniProtKB-KW"/>
</dbReference>
<dbReference type="InterPro" id="IPR050452">
    <property type="entry name" value="Metacaspase"/>
</dbReference>
<comment type="caution">
    <text evidence="6">The sequence shown here is derived from an EMBL/GenBank/DDBJ whole genome shotgun (WGS) entry which is preliminary data.</text>
</comment>
<gene>
    <name evidence="6" type="ORF">B0F90DRAFT_1709512</name>
</gene>
<evidence type="ECO:0000256" key="4">
    <source>
        <dbReference type="SAM" id="MobiDB-lite"/>
    </source>
</evidence>